<name>A0A9N9QSB6_9CUCU</name>
<evidence type="ECO:0000313" key="2">
    <source>
        <dbReference type="Proteomes" id="UP001152799"/>
    </source>
</evidence>
<organism evidence="1 2">
    <name type="scientific">Ceutorhynchus assimilis</name>
    <name type="common">cabbage seed weevil</name>
    <dbReference type="NCBI Taxonomy" id="467358"/>
    <lineage>
        <taxon>Eukaryota</taxon>
        <taxon>Metazoa</taxon>
        <taxon>Ecdysozoa</taxon>
        <taxon>Arthropoda</taxon>
        <taxon>Hexapoda</taxon>
        <taxon>Insecta</taxon>
        <taxon>Pterygota</taxon>
        <taxon>Neoptera</taxon>
        <taxon>Endopterygota</taxon>
        <taxon>Coleoptera</taxon>
        <taxon>Polyphaga</taxon>
        <taxon>Cucujiformia</taxon>
        <taxon>Curculionidae</taxon>
        <taxon>Ceutorhynchinae</taxon>
        <taxon>Ceutorhynchus</taxon>
    </lineage>
</organism>
<gene>
    <name evidence="1" type="ORF">CEUTPL_LOCUS13788</name>
</gene>
<dbReference type="EMBL" id="OU892285">
    <property type="protein sequence ID" value="CAG9773397.1"/>
    <property type="molecule type" value="Genomic_DNA"/>
</dbReference>
<evidence type="ECO:0000313" key="1">
    <source>
        <dbReference type="EMBL" id="CAG9773397.1"/>
    </source>
</evidence>
<reference evidence="1" key="1">
    <citation type="submission" date="2022-01" db="EMBL/GenBank/DDBJ databases">
        <authorList>
            <person name="King R."/>
        </authorList>
    </citation>
    <scope>NUCLEOTIDE SEQUENCE</scope>
</reference>
<dbReference type="Proteomes" id="UP001152799">
    <property type="component" value="Chromosome 9"/>
</dbReference>
<accession>A0A9N9QSB6</accession>
<sequence>MSEEFMFSRKFAIETMIMPPQPTETNIVDILIGCFYRPSYILTNIIRQCVDIEFGVNRDLVQVTSLRTWLQKQLVLLFVPDKMNVKIAEFSMDFVKKTDLTGAIYLENLFLWYILRRHVNLDTKEGLAFLPSLYRGMMTSDSIILPKELDVNQSDRYFMRVLAANIWNDTFGTPFQFNFGPCCKYALMCDFPRKLSVEFRPVPHFRFKSDFYYVEKFRSQDLNWYRFRSTVLPIPWKGLKSGEYKMIDGSKNIDPIYPPTWFVLKLLFIDHENETLLYIVGNEGLWLSKRSSLSLPGLVMEIDSVCRNRIKAKTGLGETWLFEINETELSTCDNMISTKVENGKCFITVKKARNQKITSCHLKYNTDNRSQILFSYQDGIATIDGFQFSW</sequence>
<dbReference type="AlphaFoldDB" id="A0A9N9QSB6"/>
<protein>
    <submittedName>
        <fullName evidence="1">Uncharacterized protein</fullName>
    </submittedName>
</protein>
<proteinExistence type="predicted"/>
<keyword evidence="2" id="KW-1185">Reference proteome</keyword>